<evidence type="ECO:0000313" key="2">
    <source>
        <dbReference type="EMBL" id="KAK7707781.1"/>
    </source>
</evidence>
<dbReference type="PANTHER" id="PTHR35340">
    <property type="entry name" value="PQQ ENZYME REPEAT PROTEIN-RELATED"/>
    <property type="match status" value="1"/>
</dbReference>
<sequence>MCSVDISYAADQSAAPSSLSPRKDGRQLLQLHADIADASSLAMAWGRATAVFGTVEVCVALASLDLSVLPQTDSIIDASADTWSRVLNINVGGTMLTSQMWLRGIRDHLAQKPGAELRNPGLVLVGSEAGHFGVRTCAAYAAAKSAVQYGLLQSLRADAPRIYERARVNAVAPGPVDTERFREETKGPGTKEWWAECQATTALARPVPTEAVARSILFLASETWSGSVHGKCIDVDSGKINLDLNSFKLKHTSWQSGRTTTFYSSMKTLLPYEADKQLRHYYILASQIEEPLFKSWTMQAEAWMDSLKVRPALRDKLRRLHTSTAARVALLLATVVILGLGVSALWTNVLRRIHFHGDLSWYGLGVHGLAPSKKVVSFKARTPTLEFPRWDARCSQDNIFFGWRGHEVDEPGAVILDSTGELVWRQTGSEIDQNDVRPQMYRGERFLTFQMDGPNGNKTQGHWYMMDQSYTIRYRVRPHEFPHADMHEFQITSDDTAVVITTVPIPYDLRSIGGPEHGWLENSYFQELDLETGELLFQWSSIDHFALNTTMEPQDNCRTDPQARFAGCGDEQESAFDYFHINSVEKDSQGNFLISARNIWGISYINGKSGDVLWTLGGGEVNDFKDLSDGAGLDFSWQHFARWVEEGKSISFFDNHYHRIGDPPGESSGRVVEVDIPNRIVRLQKAYTHPHHIRAESQGNIQHLENGNYMVGWGSCGAFTEFAAGGELLCDANFGAEAFFEFSPVSSYRVFRGAWTGRPRYPPSVALDSGRAYVSWNGATEVSKWQVEIKNENSQTVRVIAQVFKDGFETVITLPPTAPNSMVRVVALDIEGEVLDASAFLEVPRWDSFGTTLNSLIVFGLLAVFVSSVCGTMIWWTYVQERYTRTTSRGYEELGKI</sequence>
<comment type="caution">
    <text evidence="2">The sequence shown here is derived from an EMBL/GenBank/DDBJ whole genome shotgun (WGS) entry which is preliminary data.</text>
</comment>
<dbReference type="PANTHER" id="PTHR35340:SF5">
    <property type="entry name" value="ASST-DOMAIN-CONTAINING PROTEIN"/>
    <property type="match status" value="1"/>
</dbReference>
<dbReference type="Pfam" id="PF14269">
    <property type="entry name" value="Arylsulfotran_2"/>
    <property type="match status" value="1"/>
</dbReference>
<dbReference type="EMBL" id="JAKNSF020000195">
    <property type="protein sequence ID" value="KAK7707781.1"/>
    <property type="molecule type" value="Genomic_DNA"/>
</dbReference>
<keyword evidence="1" id="KW-0472">Membrane</keyword>
<feature type="transmembrane region" description="Helical" evidence="1">
    <location>
        <begin position="324"/>
        <end position="346"/>
    </location>
</feature>
<keyword evidence="1" id="KW-0812">Transmembrane</keyword>
<dbReference type="SUPFAM" id="SSF51735">
    <property type="entry name" value="NAD(P)-binding Rossmann-fold domains"/>
    <property type="match status" value="1"/>
</dbReference>
<evidence type="ECO:0000313" key="3">
    <source>
        <dbReference type="Proteomes" id="UP001430848"/>
    </source>
</evidence>
<evidence type="ECO:0000256" key="1">
    <source>
        <dbReference type="SAM" id="Phobius"/>
    </source>
</evidence>
<dbReference type="InterPro" id="IPR039535">
    <property type="entry name" value="ASST-like"/>
</dbReference>
<accession>A0ABR1NMX7</accession>
<keyword evidence="3" id="KW-1185">Reference proteome</keyword>
<reference evidence="2 3" key="1">
    <citation type="submission" date="2024-02" db="EMBL/GenBank/DDBJ databases">
        <title>De novo assembly and annotation of 12 fungi associated with fruit tree decline syndrome in Ontario, Canada.</title>
        <authorList>
            <person name="Sulman M."/>
            <person name="Ellouze W."/>
            <person name="Ilyukhin E."/>
        </authorList>
    </citation>
    <scope>NUCLEOTIDE SEQUENCE [LARGE SCALE GENOMIC DNA]</scope>
    <source>
        <strain evidence="2 3">M169</strain>
    </source>
</reference>
<dbReference type="InterPro" id="IPR036291">
    <property type="entry name" value="NAD(P)-bd_dom_sf"/>
</dbReference>
<dbReference type="InterPro" id="IPR002347">
    <property type="entry name" value="SDR_fam"/>
</dbReference>
<gene>
    <name evidence="2" type="ORF">SLS63_013655</name>
</gene>
<name>A0ABR1NMX7_DIAER</name>
<dbReference type="CDD" id="cd05233">
    <property type="entry name" value="SDR_c"/>
    <property type="match status" value="1"/>
</dbReference>
<keyword evidence="1" id="KW-1133">Transmembrane helix</keyword>
<organism evidence="2 3">
    <name type="scientific">Diaporthe eres</name>
    <name type="common">Phomopsis oblonga</name>
    <dbReference type="NCBI Taxonomy" id="83184"/>
    <lineage>
        <taxon>Eukaryota</taxon>
        <taxon>Fungi</taxon>
        <taxon>Dikarya</taxon>
        <taxon>Ascomycota</taxon>
        <taxon>Pezizomycotina</taxon>
        <taxon>Sordariomycetes</taxon>
        <taxon>Sordariomycetidae</taxon>
        <taxon>Diaporthales</taxon>
        <taxon>Diaporthaceae</taxon>
        <taxon>Diaporthe</taxon>
        <taxon>Diaporthe eres species complex</taxon>
    </lineage>
</organism>
<proteinExistence type="predicted"/>
<dbReference type="InterPro" id="IPR053143">
    <property type="entry name" value="Arylsulfate_ST"/>
</dbReference>
<dbReference type="Proteomes" id="UP001430848">
    <property type="component" value="Unassembled WGS sequence"/>
</dbReference>
<dbReference type="Pfam" id="PF13561">
    <property type="entry name" value="adh_short_C2"/>
    <property type="match status" value="1"/>
</dbReference>
<dbReference type="Gene3D" id="3.40.50.720">
    <property type="entry name" value="NAD(P)-binding Rossmann-like Domain"/>
    <property type="match status" value="1"/>
</dbReference>
<feature type="transmembrane region" description="Helical" evidence="1">
    <location>
        <begin position="856"/>
        <end position="879"/>
    </location>
</feature>
<evidence type="ECO:0008006" key="4">
    <source>
        <dbReference type="Google" id="ProtNLM"/>
    </source>
</evidence>
<protein>
    <recommendedName>
        <fullName evidence="4">ASST-domain-containing protein</fullName>
    </recommendedName>
</protein>